<evidence type="ECO:0000313" key="3">
    <source>
        <dbReference type="Proteomes" id="UP001056634"/>
    </source>
</evidence>
<dbReference type="Proteomes" id="UP001056634">
    <property type="component" value="Segment"/>
</dbReference>
<sequence>MIAAASVAKTDIGVSVNIYLSLLLGGLVSLGVYYGGYHSGKFHRGWREAQAKKAEDAARDEAARLKFERQYARHKEVEPLWEAYDERKVAAFAAFEAECLHPTYIIRMATGADYPNFYVLKREIRAPFVSRGHDYVMDQYGNNHYLCTEAPPQEDPKFEVHYARVETRLSFPTAPDAERWLAACLKPEDTAWGYTATGRPLGAPARALLPTVVV</sequence>
<evidence type="ECO:0000313" key="2">
    <source>
        <dbReference type="EMBL" id="UTC28905.1"/>
    </source>
</evidence>
<keyword evidence="1" id="KW-1133">Transmembrane helix</keyword>
<feature type="transmembrane region" description="Helical" evidence="1">
    <location>
        <begin position="18"/>
        <end position="37"/>
    </location>
</feature>
<keyword evidence="1" id="KW-0472">Membrane</keyword>
<reference evidence="2" key="1">
    <citation type="submission" date="2022-04" db="EMBL/GenBank/DDBJ databases">
        <authorList>
            <person name="Friedrich I."/>
            <person name="Schneider D."/>
            <person name="Poehlein A."/>
            <person name="Hertel R."/>
            <person name="Daniel R."/>
        </authorList>
    </citation>
    <scope>NUCLEOTIDE SEQUENCE</scope>
</reference>
<proteinExistence type="predicted"/>
<protein>
    <submittedName>
        <fullName evidence="2">Uncharacterized protein</fullName>
    </submittedName>
</protein>
<accession>A0A9E7N4H5</accession>
<keyword evidence="1" id="KW-0812">Transmembrane</keyword>
<dbReference type="EMBL" id="ON529851">
    <property type="protein sequence ID" value="UTC28905.1"/>
    <property type="molecule type" value="Genomic_DNA"/>
</dbReference>
<name>A0A9E7N4H5_9CAUD</name>
<evidence type="ECO:0000256" key="1">
    <source>
        <dbReference type="SAM" id="Phobius"/>
    </source>
</evidence>
<gene>
    <name evidence="2" type="ORF">MARCHEWKA_03930</name>
</gene>
<keyword evidence="3" id="KW-1185">Reference proteome</keyword>
<organism evidence="2 3">
    <name type="scientific">Brevundimonas phage vB_BpoS-Marchewka</name>
    <dbReference type="NCBI Taxonomy" id="2948604"/>
    <lineage>
        <taxon>Viruses</taxon>
        <taxon>Duplodnaviria</taxon>
        <taxon>Heunggongvirae</taxon>
        <taxon>Uroviricota</taxon>
        <taxon>Caudoviricetes</taxon>
        <taxon>Jeanschmidtviridae</taxon>
        <taxon>Marchewkavirus</taxon>
        <taxon>Marchewkavirus marchewka</taxon>
    </lineage>
</organism>